<keyword evidence="2" id="KW-1185">Reference proteome</keyword>
<sequence>MSPIAAEMQVVQLYEVVRTAHLERAAATVPRPVILYRRARYDFDEAVARTVDLRRRSLLASIAFALGRDIDVIEVNEPLSGDSSLPAVAFAGAARLRALVRRRPRPLVVTYAIENLEPETLLRNLPLKARWRHRLRHLTTPLLWRSLDRIAYGTSDAQRVYARAFARSRGRPASALIEALPSPAADADGSREQIILFLGDLSERKGFPDVVSAWPHVRDRLPDARLLVLGRGAGSATASSLAQGEPRVRTVIEPSRAAILGHLRSAKVLVLPSRRRPLWREQVGLPIVEGLANGCLVVTSSETGIADWLSAHGHWVLPEEDLPAGLGDALLAALTSSRTPGDVQADLPAADGRLRAQEWMYGGGEVILPR</sequence>
<dbReference type="RefSeq" id="WP_263796677.1">
    <property type="nucleotide sequence ID" value="NZ_AP027141.1"/>
</dbReference>
<protein>
    <submittedName>
        <fullName evidence="1">Uncharacterized protein</fullName>
    </submittedName>
</protein>
<dbReference type="PANTHER" id="PTHR12526">
    <property type="entry name" value="GLYCOSYLTRANSFERASE"/>
    <property type="match status" value="1"/>
</dbReference>
<accession>A0ABM8DV93</accession>
<dbReference type="EMBL" id="AP027141">
    <property type="protein sequence ID" value="BDV29519.1"/>
    <property type="molecule type" value="Genomic_DNA"/>
</dbReference>
<dbReference type="SUPFAM" id="SSF53756">
    <property type="entry name" value="UDP-Glycosyltransferase/glycogen phosphorylase"/>
    <property type="match status" value="1"/>
</dbReference>
<dbReference type="Gene3D" id="3.40.50.2000">
    <property type="entry name" value="Glycogen Phosphorylase B"/>
    <property type="match status" value="2"/>
</dbReference>
<dbReference type="Pfam" id="PF13692">
    <property type="entry name" value="Glyco_trans_1_4"/>
    <property type="match status" value="1"/>
</dbReference>
<organism evidence="1 2">
    <name type="scientific">Microbacterium terricola</name>
    <dbReference type="NCBI Taxonomy" id="344163"/>
    <lineage>
        <taxon>Bacteria</taxon>
        <taxon>Bacillati</taxon>
        <taxon>Actinomycetota</taxon>
        <taxon>Actinomycetes</taxon>
        <taxon>Micrococcales</taxon>
        <taxon>Microbacteriaceae</taxon>
        <taxon>Microbacterium</taxon>
    </lineage>
</organism>
<dbReference type="CDD" id="cd03801">
    <property type="entry name" value="GT4_PimA-like"/>
    <property type="match status" value="1"/>
</dbReference>
<reference evidence="1 2" key="1">
    <citation type="submission" date="2022-12" db="EMBL/GenBank/DDBJ databases">
        <title>Microbacterium terricola strain KV-448 chromosome, complete genome.</title>
        <authorList>
            <person name="Oshima T."/>
            <person name="Moriya T."/>
            <person name="Bessho Y."/>
        </authorList>
    </citation>
    <scope>NUCLEOTIDE SEQUENCE [LARGE SCALE GENOMIC DNA]</scope>
    <source>
        <strain evidence="1 2">KV-448</strain>
    </source>
</reference>
<evidence type="ECO:0000313" key="2">
    <source>
        <dbReference type="Proteomes" id="UP001317779"/>
    </source>
</evidence>
<gene>
    <name evidence="1" type="ORF">Microterr_01790</name>
</gene>
<name>A0ABM8DV93_9MICO</name>
<proteinExistence type="predicted"/>
<evidence type="ECO:0000313" key="1">
    <source>
        <dbReference type="EMBL" id="BDV29519.1"/>
    </source>
</evidence>
<dbReference type="Proteomes" id="UP001317779">
    <property type="component" value="Chromosome"/>
</dbReference>